<sequence length="306" mass="34056">MASDSKQVALDHSPFFRLFTDGTIDRLVPSLFLPPSDHPNAAIRSKDVVIDTETGVYVRILVPRHHNLPRKLPLVVYIHGGAFCIGSAMHPVYHNFIASLVEKADVISVSVDYRLAPENPLPIPFDDSWAAFRWVAAHADGKGPEPWLNDYADFRSVFIGGESAGATIANDVAIRAGVHELRDVQIVGLFLLHPFFGGKEEDKLYKFLCPSSSSRDDDPRLNPAVDPRIDRMVGRVIFFVAEKDQLRERGTGYFEGLMKSAWSGEVEIMETEGEGHCFYLFNLTSDKAIALMDRLVAFLKSALIVN</sequence>
<gene>
    <name evidence="3" type="ORF">Sradi_4695100</name>
</gene>
<protein>
    <submittedName>
        <fullName evidence="3">Carboxylesterase 13</fullName>
    </submittedName>
</protein>
<proteinExistence type="inferred from homology"/>
<comment type="caution">
    <text evidence="3">The sequence shown here is derived from an EMBL/GenBank/DDBJ whole genome shotgun (WGS) entry which is preliminary data.</text>
</comment>
<evidence type="ECO:0000256" key="1">
    <source>
        <dbReference type="ARBA" id="ARBA00010515"/>
    </source>
</evidence>
<name>A0AAW2MT25_SESRA</name>
<reference evidence="3" key="2">
    <citation type="journal article" date="2024" name="Plant">
        <title>Genomic evolution and insights into agronomic trait innovations of Sesamum species.</title>
        <authorList>
            <person name="Miao H."/>
            <person name="Wang L."/>
            <person name="Qu L."/>
            <person name="Liu H."/>
            <person name="Sun Y."/>
            <person name="Le M."/>
            <person name="Wang Q."/>
            <person name="Wei S."/>
            <person name="Zheng Y."/>
            <person name="Lin W."/>
            <person name="Duan Y."/>
            <person name="Cao H."/>
            <person name="Xiong S."/>
            <person name="Wang X."/>
            <person name="Wei L."/>
            <person name="Li C."/>
            <person name="Ma Q."/>
            <person name="Ju M."/>
            <person name="Zhao R."/>
            <person name="Li G."/>
            <person name="Mu C."/>
            <person name="Tian Q."/>
            <person name="Mei H."/>
            <person name="Zhang T."/>
            <person name="Gao T."/>
            <person name="Zhang H."/>
        </authorList>
    </citation>
    <scope>NUCLEOTIDE SEQUENCE</scope>
    <source>
        <strain evidence="3">G02</strain>
    </source>
</reference>
<dbReference type="PANTHER" id="PTHR23024">
    <property type="entry name" value="ARYLACETAMIDE DEACETYLASE"/>
    <property type="match status" value="1"/>
</dbReference>
<evidence type="ECO:0000259" key="2">
    <source>
        <dbReference type="Pfam" id="PF07859"/>
    </source>
</evidence>
<dbReference type="GO" id="GO:0016787">
    <property type="term" value="F:hydrolase activity"/>
    <property type="evidence" value="ECO:0007669"/>
    <property type="project" value="InterPro"/>
</dbReference>
<dbReference type="Gene3D" id="3.40.50.1820">
    <property type="entry name" value="alpha/beta hydrolase"/>
    <property type="match status" value="1"/>
</dbReference>
<comment type="similarity">
    <text evidence="1">Belongs to the 'GDXG' lipolytic enzyme family.</text>
</comment>
<reference evidence="3" key="1">
    <citation type="submission" date="2020-06" db="EMBL/GenBank/DDBJ databases">
        <authorList>
            <person name="Li T."/>
            <person name="Hu X."/>
            <person name="Zhang T."/>
            <person name="Song X."/>
            <person name="Zhang H."/>
            <person name="Dai N."/>
            <person name="Sheng W."/>
            <person name="Hou X."/>
            <person name="Wei L."/>
        </authorList>
    </citation>
    <scope>NUCLEOTIDE SEQUENCE</scope>
    <source>
        <strain evidence="3">G02</strain>
        <tissue evidence="3">Leaf</tissue>
    </source>
</reference>
<accession>A0AAW2MT25</accession>
<dbReference type="InterPro" id="IPR050466">
    <property type="entry name" value="Carboxylest/Gibb_receptor"/>
</dbReference>
<dbReference type="AlphaFoldDB" id="A0AAW2MT25"/>
<dbReference type="PANTHER" id="PTHR23024:SF621">
    <property type="entry name" value="CARBOXYLESTERASE 2-RELATED"/>
    <property type="match status" value="1"/>
</dbReference>
<organism evidence="3">
    <name type="scientific">Sesamum radiatum</name>
    <name type="common">Black benniseed</name>
    <dbReference type="NCBI Taxonomy" id="300843"/>
    <lineage>
        <taxon>Eukaryota</taxon>
        <taxon>Viridiplantae</taxon>
        <taxon>Streptophyta</taxon>
        <taxon>Embryophyta</taxon>
        <taxon>Tracheophyta</taxon>
        <taxon>Spermatophyta</taxon>
        <taxon>Magnoliopsida</taxon>
        <taxon>eudicotyledons</taxon>
        <taxon>Gunneridae</taxon>
        <taxon>Pentapetalae</taxon>
        <taxon>asterids</taxon>
        <taxon>lamiids</taxon>
        <taxon>Lamiales</taxon>
        <taxon>Pedaliaceae</taxon>
        <taxon>Sesamum</taxon>
    </lineage>
</organism>
<feature type="domain" description="Alpha/beta hydrolase fold-3" evidence="2">
    <location>
        <begin position="75"/>
        <end position="279"/>
    </location>
</feature>
<dbReference type="EMBL" id="JACGWJ010000021">
    <property type="protein sequence ID" value="KAL0334832.1"/>
    <property type="molecule type" value="Genomic_DNA"/>
</dbReference>
<dbReference type="Pfam" id="PF07859">
    <property type="entry name" value="Abhydrolase_3"/>
    <property type="match status" value="1"/>
</dbReference>
<dbReference type="SUPFAM" id="SSF53474">
    <property type="entry name" value="alpha/beta-Hydrolases"/>
    <property type="match status" value="1"/>
</dbReference>
<dbReference type="InterPro" id="IPR029058">
    <property type="entry name" value="AB_hydrolase_fold"/>
</dbReference>
<dbReference type="InterPro" id="IPR013094">
    <property type="entry name" value="AB_hydrolase_3"/>
</dbReference>
<evidence type="ECO:0000313" key="3">
    <source>
        <dbReference type="EMBL" id="KAL0334832.1"/>
    </source>
</evidence>